<keyword evidence="2" id="KW-1185">Reference proteome</keyword>
<proteinExistence type="predicted"/>
<evidence type="ECO:0000313" key="2">
    <source>
        <dbReference type="Proteomes" id="UP001629235"/>
    </source>
</evidence>
<gene>
    <name evidence="1" type="ORF">PQR01_40195</name>
</gene>
<dbReference type="Proteomes" id="UP001629235">
    <property type="component" value="Unassembled WGS sequence"/>
</dbReference>
<comment type="caution">
    <text evidence="1">The sequence shown here is derived from an EMBL/GenBank/DDBJ whole genome shotgun (WGS) entry which is preliminary data.</text>
</comment>
<evidence type="ECO:0000313" key="1">
    <source>
        <dbReference type="EMBL" id="MFM0109416.1"/>
    </source>
</evidence>
<dbReference type="EMBL" id="JAQQDW010000223">
    <property type="protein sequence ID" value="MFM0109416.1"/>
    <property type="molecule type" value="Genomic_DNA"/>
</dbReference>
<organism evidence="1 2">
    <name type="scientific">Paraburkholderia rhynchosiae</name>
    <dbReference type="NCBI Taxonomy" id="487049"/>
    <lineage>
        <taxon>Bacteria</taxon>
        <taxon>Pseudomonadati</taxon>
        <taxon>Pseudomonadota</taxon>
        <taxon>Betaproteobacteria</taxon>
        <taxon>Burkholderiales</taxon>
        <taxon>Burkholderiaceae</taxon>
        <taxon>Paraburkholderia</taxon>
    </lineage>
</organism>
<accession>A0ACC7NQC9</accession>
<sequence>MRSNPSIDSSPDTVEMVSPWLESVSELVSGFAAWWALNLHTANSIIAASQSLAAGAGRGVAPSHLCTLIPSFAVSIAKEFQRYLRQTLQIVEDTQQAVVAAASPLIHDIEHSATALWRAFA</sequence>
<reference evidence="1 2" key="1">
    <citation type="journal article" date="2024" name="Chem. Sci.">
        <title>Discovery of megapolipeptins by genome mining of a Burkholderiales bacteria collection.</title>
        <authorList>
            <person name="Paulo B.S."/>
            <person name="Recchia M.J.J."/>
            <person name="Lee S."/>
            <person name="Fergusson C.H."/>
            <person name="Romanowski S.B."/>
            <person name="Hernandez A."/>
            <person name="Krull N."/>
            <person name="Liu D.Y."/>
            <person name="Cavanagh H."/>
            <person name="Bos A."/>
            <person name="Gray C.A."/>
            <person name="Murphy B.T."/>
            <person name="Linington R.G."/>
            <person name="Eustaquio A.S."/>
        </authorList>
    </citation>
    <scope>NUCLEOTIDE SEQUENCE [LARGE SCALE GENOMIC DNA]</scope>
    <source>
        <strain evidence="1 2">RL18-126-BIB-B</strain>
    </source>
</reference>
<name>A0ACC7NQC9_9BURK</name>
<protein>
    <submittedName>
        <fullName evidence="1">Uncharacterized protein</fullName>
    </submittedName>
</protein>